<comment type="caution">
    <text evidence="3">The sequence shown here is derived from an EMBL/GenBank/DDBJ whole genome shotgun (WGS) entry which is preliminary data.</text>
</comment>
<evidence type="ECO:0000259" key="2">
    <source>
        <dbReference type="PROSITE" id="PS51186"/>
    </source>
</evidence>
<accession>A0ABQ3Y404</accession>
<keyword evidence="4" id="KW-1185">Reference proteome</keyword>
<feature type="compositionally biased region" description="Basic and acidic residues" evidence="1">
    <location>
        <begin position="123"/>
        <end position="140"/>
    </location>
</feature>
<evidence type="ECO:0000313" key="4">
    <source>
        <dbReference type="Proteomes" id="UP000609879"/>
    </source>
</evidence>
<dbReference type="EMBL" id="BOMI01000064">
    <property type="protein sequence ID" value="GID74728.1"/>
    <property type="molecule type" value="Genomic_DNA"/>
</dbReference>
<feature type="region of interest" description="Disordered" evidence="1">
    <location>
        <begin position="123"/>
        <end position="149"/>
    </location>
</feature>
<dbReference type="SUPFAM" id="SSF55729">
    <property type="entry name" value="Acyl-CoA N-acyltransferases (Nat)"/>
    <property type="match status" value="1"/>
</dbReference>
<dbReference type="InterPro" id="IPR000182">
    <property type="entry name" value="GNAT_dom"/>
</dbReference>
<organism evidence="3 4">
    <name type="scientific">Paractinoplanes deccanensis</name>
    <dbReference type="NCBI Taxonomy" id="113561"/>
    <lineage>
        <taxon>Bacteria</taxon>
        <taxon>Bacillati</taxon>
        <taxon>Actinomycetota</taxon>
        <taxon>Actinomycetes</taxon>
        <taxon>Micromonosporales</taxon>
        <taxon>Micromonosporaceae</taxon>
        <taxon>Paractinoplanes</taxon>
    </lineage>
</organism>
<proteinExistence type="predicted"/>
<evidence type="ECO:0000313" key="3">
    <source>
        <dbReference type="EMBL" id="GID74728.1"/>
    </source>
</evidence>
<name>A0ABQ3Y404_9ACTN</name>
<dbReference type="Proteomes" id="UP000609879">
    <property type="component" value="Unassembled WGS sequence"/>
</dbReference>
<reference evidence="3 4" key="1">
    <citation type="submission" date="2021-01" db="EMBL/GenBank/DDBJ databases">
        <title>Whole genome shotgun sequence of Actinoplanes deccanensis NBRC 13994.</title>
        <authorList>
            <person name="Komaki H."/>
            <person name="Tamura T."/>
        </authorList>
    </citation>
    <scope>NUCLEOTIDE SEQUENCE [LARGE SCALE GENOMIC DNA]</scope>
    <source>
        <strain evidence="3 4">NBRC 13994</strain>
    </source>
</reference>
<feature type="domain" description="N-acetyltransferase" evidence="2">
    <location>
        <begin position="151"/>
        <end position="309"/>
    </location>
</feature>
<evidence type="ECO:0000256" key="1">
    <source>
        <dbReference type="SAM" id="MobiDB-lite"/>
    </source>
</evidence>
<protein>
    <submittedName>
        <fullName evidence="3">N-acetyltransferase</fullName>
    </submittedName>
</protein>
<sequence length="309" mass="33992">MIAMQRAVQRAWTPHSRWHIGDLAWQHTSLAEHPMALWRPAPDGEVAAWAVRTAPGRLELHAPPELVDAVLSWFHETAGTGERTVTAMAADTALTGALRAAGYREAAEPYFLHCLRNLNARTDDELPARPDDELPARPDDELPAPRLPDGYRVRAVRPGEIAERAAVHRAAWRPQRVGWLHVPPVDFGDGESGMTTERYARIAATWPYRHDLDQVVEAPDGTLVASALGWYDEVNRVGLLEPVGTDPGHARLGLGAAVSLACLRAMRDAGATLAVVRPRGDDAYPVPRALYHHIGFRDAGRTVTYRRPA</sequence>
<dbReference type="InterPro" id="IPR016181">
    <property type="entry name" value="Acyl_CoA_acyltransferase"/>
</dbReference>
<dbReference type="PROSITE" id="PS51186">
    <property type="entry name" value="GNAT"/>
    <property type="match status" value="1"/>
</dbReference>
<gene>
    <name evidence="3" type="ORF">Ade02nite_33690</name>
</gene>
<dbReference type="Gene3D" id="3.40.630.30">
    <property type="match status" value="1"/>
</dbReference>